<evidence type="ECO:0000256" key="14">
    <source>
        <dbReference type="SAM" id="MobiDB-lite"/>
    </source>
</evidence>
<feature type="domain" description="Thiamine pyrophosphate enzyme TPP-binding" evidence="16">
    <location>
        <begin position="483"/>
        <end position="608"/>
    </location>
</feature>
<feature type="domain" description="Thiamine pyrophosphate enzyme central" evidence="15">
    <location>
        <begin position="267"/>
        <end position="398"/>
    </location>
</feature>
<sequence length="643" mass="69222">MSSPPPEPEDRQNPRTRRHRLWFDTDVELRAARISDKHRTFPHTGSRPVRGSAPTSPLSAQLQINPESRNTMGNRIDGGELVARTLRQFGVEYAFGLHGGHLNSLLMGFRRNDITVIDTRHEAVAVNAADGYSRASGELGVAFATASAGFTNSLAGVGVAFADRIPLLVLTSSPPLRDAEMNEAQGILAQAAIAAPMTKWSHQVTTVEEIPRLVGLAIRKAFSDGGGPVLLDFPIDVLFTSIDEDTVVTGGGNRLAYPPAPSPAALHDALDLLHAAERPAIIAGQGALHTDGKLARFAETSGIPVFSEMGAHGVLPSDHPRYGFGALALGIAPYTELGAPDVVLLIGARTGVYTDARKGRIIPAAAKLIHVDPDSGEIGRILPTEVGITADVNETLSAFLADGRPWEPRTAWTEGVVQLIRYPRPYADNPVDLDGRIHPYHAMRELLRLLPERSHLIADGSDTTHWLDEVMHDGTLASGLGYGGYLVHMGIGFGLAIGRRVADPDSRPILLTGDGSFGFHSAEVDTMVRHKLPIITIVFNNAVWGSSIWGQQLYYGEEGVIASRLLDTDYDQVATGFGAHGERVKTLDELAGALERALRFNGPSVINVNVANVVDSFAAQVLDWTDDPDTTVVPYYTNIPKRK</sequence>
<feature type="region of interest" description="Disordered" evidence="14">
    <location>
        <begin position="35"/>
        <end position="59"/>
    </location>
</feature>
<dbReference type="InterPro" id="IPR045229">
    <property type="entry name" value="TPP_enz"/>
</dbReference>
<evidence type="ECO:0000256" key="13">
    <source>
        <dbReference type="RuleBase" id="RU362132"/>
    </source>
</evidence>
<dbReference type="InterPro" id="IPR012001">
    <property type="entry name" value="Thiamin_PyroP_enz_TPP-bd_dom"/>
</dbReference>
<evidence type="ECO:0000259" key="16">
    <source>
        <dbReference type="Pfam" id="PF02775"/>
    </source>
</evidence>
<dbReference type="SUPFAM" id="SSF52467">
    <property type="entry name" value="DHS-like NAD/FAD-binding domain"/>
    <property type="match status" value="1"/>
</dbReference>
<comment type="cofactor">
    <cofactor evidence="2">
        <name>thiamine diphosphate</name>
        <dbReference type="ChEBI" id="CHEBI:58937"/>
    </cofactor>
</comment>
<evidence type="ECO:0000313" key="18">
    <source>
        <dbReference type="EMBL" id="QHN34041.1"/>
    </source>
</evidence>
<gene>
    <name evidence="18" type="ORF">GII31_03080</name>
</gene>
<evidence type="ECO:0000256" key="7">
    <source>
        <dbReference type="ARBA" id="ARBA00022630"/>
    </source>
</evidence>
<evidence type="ECO:0000313" key="19">
    <source>
        <dbReference type="Proteomes" id="UP001059836"/>
    </source>
</evidence>
<dbReference type="PANTHER" id="PTHR18968:SF166">
    <property type="entry name" value="2-HYDROXYACYL-COA LYASE 2"/>
    <property type="match status" value="1"/>
</dbReference>
<keyword evidence="10 13" id="KW-0786">Thiamine pyrophosphate</keyword>
<dbReference type="PROSITE" id="PS00187">
    <property type="entry name" value="TPP_ENZYMES"/>
    <property type="match status" value="1"/>
</dbReference>
<evidence type="ECO:0000256" key="8">
    <source>
        <dbReference type="ARBA" id="ARBA00022723"/>
    </source>
</evidence>
<dbReference type="Gene3D" id="3.40.50.1220">
    <property type="entry name" value="TPP-binding domain"/>
    <property type="match status" value="1"/>
</dbReference>
<proteinExistence type="inferred from homology"/>
<comment type="pathway">
    <text evidence="4">Amino-acid biosynthesis; L-valine biosynthesis; L-valine from pyruvate: step 1/4.</text>
</comment>
<evidence type="ECO:0000256" key="5">
    <source>
        <dbReference type="ARBA" id="ARBA00007812"/>
    </source>
</evidence>
<dbReference type="Gene3D" id="3.40.50.970">
    <property type="match status" value="2"/>
</dbReference>
<evidence type="ECO:0000256" key="4">
    <source>
        <dbReference type="ARBA" id="ARBA00005025"/>
    </source>
</evidence>
<reference evidence="18" key="1">
    <citation type="journal article" date="2021" name="Nat. Microbiol.">
        <title>Cocultivation of an ultrasmall environmental parasitic bacterium with lytic ability against bacteria associated with wastewater foams.</title>
        <authorList>
            <person name="Batinovic S."/>
            <person name="Rose J.J.A."/>
            <person name="Ratcliffe J."/>
            <person name="Seviour R.J."/>
            <person name="Petrovski S."/>
        </authorList>
    </citation>
    <scope>NUCLEOTIDE SEQUENCE</scope>
    <source>
        <strain evidence="18">CON9</strain>
    </source>
</reference>
<dbReference type="Pfam" id="PF00205">
    <property type="entry name" value="TPP_enzyme_M"/>
    <property type="match status" value="1"/>
</dbReference>
<evidence type="ECO:0000256" key="1">
    <source>
        <dbReference type="ARBA" id="ARBA00001946"/>
    </source>
</evidence>
<evidence type="ECO:0000256" key="6">
    <source>
        <dbReference type="ARBA" id="ARBA00013145"/>
    </source>
</evidence>
<dbReference type="InterPro" id="IPR011766">
    <property type="entry name" value="TPP_enzyme_TPP-bd"/>
</dbReference>
<dbReference type="InterPro" id="IPR000399">
    <property type="entry name" value="TPP-bd_CS"/>
</dbReference>
<evidence type="ECO:0000256" key="10">
    <source>
        <dbReference type="ARBA" id="ARBA00023052"/>
    </source>
</evidence>
<dbReference type="Pfam" id="PF02775">
    <property type="entry name" value="TPP_enzyme_C"/>
    <property type="match status" value="1"/>
</dbReference>
<dbReference type="EMBL" id="CP045809">
    <property type="protein sequence ID" value="QHN34041.1"/>
    <property type="molecule type" value="Genomic_DNA"/>
</dbReference>
<keyword evidence="8" id="KW-0479">Metal-binding</keyword>
<evidence type="ECO:0000256" key="9">
    <source>
        <dbReference type="ARBA" id="ARBA00022827"/>
    </source>
</evidence>
<evidence type="ECO:0000259" key="17">
    <source>
        <dbReference type="Pfam" id="PF02776"/>
    </source>
</evidence>
<keyword evidence="9" id="KW-0274">FAD</keyword>
<keyword evidence="11" id="KW-0028">Amino-acid biosynthesis</keyword>
<evidence type="ECO:0000256" key="12">
    <source>
        <dbReference type="ARBA" id="ARBA00048670"/>
    </source>
</evidence>
<dbReference type="EC" id="2.2.1.6" evidence="6"/>
<comment type="pathway">
    <text evidence="3">Amino-acid biosynthesis; L-isoleucine biosynthesis; L-isoleucine from 2-oxobutanoate: step 1/4.</text>
</comment>
<dbReference type="InterPro" id="IPR029061">
    <property type="entry name" value="THDP-binding"/>
</dbReference>
<dbReference type="CDD" id="cd07035">
    <property type="entry name" value="TPP_PYR_POX_like"/>
    <property type="match status" value="1"/>
</dbReference>
<dbReference type="InterPro" id="IPR029035">
    <property type="entry name" value="DHS-like_NAD/FAD-binding_dom"/>
</dbReference>
<comment type="catalytic activity">
    <reaction evidence="12">
        <text>2 pyruvate + H(+) = (2S)-2-acetolactate + CO2</text>
        <dbReference type="Rhea" id="RHEA:25249"/>
        <dbReference type="ChEBI" id="CHEBI:15361"/>
        <dbReference type="ChEBI" id="CHEBI:15378"/>
        <dbReference type="ChEBI" id="CHEBI:16526"/>
        <dbReference type="ChEBI" id="CHEBI:58476"/>
        <dbReference type="EC" id="2.2.1.6"/>
    </reaction>
</comment>
<protein>
    <recommendedName>
        <fullName evidence="6">acetolactate synthase</fullName>
        <ecNumber evidence="6">2.2.1.6</ecNumber>
    </recommendedName>
</protein>
<accession>A0ABX6IFD4</accession>
<organism evidence="18 19">
    <name type="scientific">Gordonia pseudamarae</name>
    <dbReference type="NCBI Taxonomy" id="2831662"/>
    <lineage>
        <taxon>Bacteria</taxon>
        <taxon>Bacillati</taxon>
        <taxon>Actinomycetota</taxon>
        <taxon>Actinomycetes</taxon>
        <taxon>Mycobacteriales</taxon>
        <taxon>Gordoniaceae</taxon>
        <taxon>Gordonia</taxon>
    </lineage>
</organism>
<evidence type="ECO:0000256" key="3">
    <source>
        <dbReference type="ARBA" id="ARBA00004974"/>
    </source>
</evidence>
<keyword evidence="11" id="KW-0100">Branched-chain amino acid biosynthesis</keyword>
<keyword evidence="19" id="KW-1185">Reference proteome</keyword>
<comment type="similarity">
    <text evidence="5 13">Belongs to the TPP enzyme family.</text>
</comment>
<feature type="domain" description="Thiamine pyrophosphate enzyme N-terminal TPP-binding" evidence="17">
    <location>
        <begin position="77"/>
        <end position="192"/>
    </location>
</feature>
<keyword evidence="7" id="KW-0285">Flavoprotein</keyword>
<dbReference type="Pfam" id="PF02776">
    <property type="entry name" value="TPP_enzyme_N"/>
    <property type="match status" value="1"/>
</dbReference>
<comment type="cofactor">
    <cofactor evidence="1">
        <name>Mg(2+)</name>
        <dbReference type="ChEBI" id="CHEBI:18420"/>
    </cofactor>
</comment>
<dbReference type="SUPFAM" id="SSF52518">
    <property type="entry name" value="Thiamin diphosphate-binding fold (THDP-binding)"/>
    <property type="match status" value="2"/>
</dbReference>
<evidence type="ECO:0000256" key="11">
    <source>
        <dbReference type="ARBA" id="ARBA00023304"/>
    </source>
</evidence>
<name>A0ABX6IFD4_9ACTN</name>
<evidence type="ECO:0000256" key="2">
    <source>
        <dbReference type="ARBA" id="ARBA00001964"/>
    </source>
</evidence>
<dbReference type="InterPro" id="IPR012000">
    <property type="entry name" value="Thiamin_PyroP_enz_cen_dom"/>
</dbReference>
<evidence type="ECO:0000259" key="15">
    <source>
        <dbReference type="Pfam" id="PF00205"/>
    </source>
</evidence>
<dbReference type="CDD" id="cd02004">
    <property type="entry name" value="TPP_BZL_OCoD_HPCL"/>
    <property type="match status" value="1"/>
</dbReference>
<dbReference type="Proteomes" id="UP001059836">
    <property type="component" value="Chromosome"/>
</dbReference>
<dbReference type="PANTHER" id="PTHR18968">
    <property type="entry name" value="THIAMINE PYROPHOSPHATE ENZYMES"/>
    <property type="match status" value="1"/>
</dbReference>